<feature type="domain" description="C2H2-type" evidence="3">
    <location>
        <begin position="5"/>
        <end position="28"/>
    </location>
</feature>
<dbReference type="InterPro" id="IPR012462">
    <property type="entry name" value="UFSP1/2_DUB_cat"/>
</dbReference>
<gene>
    <name evidence="4" type="ORF">BC938DRAFT_483197</name>
</gene>
<dbReference type="Proteomes" id="UP000274822">
    <property type="component" value="Unassembled WGS sequence"/>
</dbReference>
<proteinExistence type="predicted"/>
<keyword evidence="1" id="KW-0378">Hydrolase</keyword>
<dbReference type="SMART" id="SM00355">
    <property type="entry name" value="ZnF_C2H2"/>
    <property type="match status" value="3"/>
</dbReference>
<feature type="region of interest" description="Disordered" evidence="2">
    <location>
        <begin position="127"/>
        <end position="155"/>
    </location>
</feature>
<comment type="caution">
    <text evidence="4">The sequence shown here is derived from an EMBL/GenBank/DDBJ whole genome shotgun (WGS) entry which is preliminary data.</text>
</comment>
<keyword evidence="5" id="KW-1185">Reference proteome</keyword>
<dbReference type="EMBL" id="RBNJ01008309">
    <property type="protein sequence ID" value="RUS27483.1"/>
    <property type="molecule type" value="Genomic_DNA"/>
</dbReference>
<feature type="domain" description="C2H2-type" evidence="3">
    <location>
        <begin position="88"/>
        <end position="111"/>
    </location>
</feature>
<accession>A0A433QCH6</accession>
<protein>
    <recommendedName>
        <fullName evidence="3">C2H2-type domain-containing protein</fullName>
    </recommendedName>
</protein>
<dbReference type="PANTHER" id="PTHR48153:SF4">
    <property type="entry name" value="UBIQUITIN CARBOXYL-TERMINAL HYDROLASE MUG105"/>
    <property type="match status" value="1"/>
</dbReference>
<feature type="compositionally biased region" description="Polar residues" evidence="2">
    <location>
        <begin position="135"/>
        <end position="144"/>
    </location>
</feature>
<organism evidence="4 5">
    <name type="scientific">Jimgerdemannia flammicorona</name>
    <dbReference type="NCBI Taxonomy" id="994334"/>
    <lineage>
        <taxon>Eukaryota</taxon>
        <taxon>Fungi</taxon>
        <taxon>Fungi incertae sedis</taxon>
        <taxon>Mucoromycota</taxon>
        <taxon>Mucoromycotina</taxon>
        <taxon>Endogonomycetes</taxon>
        <taxon>Endogonales</taxon>
        <taxon>Endogonaceae</taxon>
        <taxon>Jimgerdemannia</taxon>
    </lineage>
</organism>
<reference evidence="4 5" key="1">
    <citation type="journal article" date="2018" name="New Phytol.">
        <title>Phylogenomics of Endogonaceae and evolution of mycorrhizas within Mucoromycota.</title>
        <authorList>
            <person name="Chang Y."/>
            <person name="Desiro A."/>
            <person name="Na H."/>
            <person name="Sandor L."/>
            <person name="Lipzen A."/>
            <person name="Clum A."/>
            <person name="Barry K."/>
            <person name="Grigoriev I.V."/>
            <person name="Martin F.M."/>
            <person name="Stajich J.E."/>
            <person name="Smith M.E."/>
            <person name="Bonito G."/>
            <person name="Spatafora J.W."/>
        </authorList>
    </citation>
    <scope>NUCLEOTIDE SEQUENCE [LARGE SCALE GENOMIC DNA]</scope>
    <source>
        <strain evidence="4 5">AD002</strain>
    </source>
</reference>
<evidence type="ECO:0000259" key="3">
    <source>
        <dbReference type="SMART" id="SM00355"/>
    </source>
</evidence>
<dbReference type="AlphaFoldDB" id="A0A433QCH6"/>
<dbReference type="Pfam" id="PF07910">
    <property type="entry name" value="Peptidase_C78"/>
    <property type="match status" value="1"/>
</dbReference>
<feature type="domain" description="C2H2-type" evidence="3">
    <location>
        <begin position="53"/>
        <end position="72"/>
    </location>
</feature>
<name>A0A433QCH6_9FUNG</name>
<dbReference type="PANTHER" id="PTHR48153">
    <property type="entry name" value="UFM1-SPECIFIC PROTEASE 2"/>
    <property type="match status" value="1"/>
</dbReference>
<sequence>MTSALDCPICNQHITGDDATLNFHVNQHFPQSPPHPSSTPHSLNNVAKISEHGQCPVCEKRVTNVEAHVASHFGGEGCNADEDGAEKVQCEVENCRKFVSLSDLQIHLDAHHAETLVRDERQSLESLKRKELTPDTLTAPNSKRANTEKNSEAMRGGNDAWQIKVEELIAGVGQIQARGKAMREAKEVRVACKSEGLIPKLCHLLTRSHARATGPYSTRSAFLCSPLVAHLASDISDAGWGCGYRNCQMILSYIAALPGVGGRLGIAGRVPDVAGLQAVLEEAWADGFDPTGAKQLKWRVVKTRRWIGTTEVYAILTYLGVRCTVIDFHKPTGPTKFHNLLFDWITAYFTPFTSTPTSALAALTVAHIRTTRRAPLYLQHQGHSRTCVGIERTVSDERNLILFDPSRRIWRDMSTLKVPEAARNKENAAGSAANGKKPVGFAGLSFAPAASPDRLLGPYRNAQKTVAKHAQYQVLALGDWDSQGRAVGGENDGEEGNWLVLSEEERYARKEPRFVRVP</sequence>
<evidence type="ECO:0000313" key="5">
    <source>
        <dbReference type="Proteomes" id="UP000274822"/>
    </source>
</evidence>
<evidence type="ECO:0000313" key="4">
    <source>
        <dbReference type="EMBL" id="RUS27483.1"/>
    </source>
</evidence>
<dbReference type="GO" id="GO:0019783">
    <property type="term" value="F:ubiquitin-like protein peptidase activity"/>
    <property type="evidence" value="ECO:0007669"/>
    <property type="project" value="TreeGrafter"/>
</dbReference>
<evidence type="ECO:0000256" key="1">
    <source>
        <dbReference type="ARBA" id="ARBA00022801"/>
    </source>
</evidence>
<evidence type="ECO:0000256" key="2">
    <source>
        <dbReference type="SAM" id="MobiDB-lite"/>
    </source>
</evidence>
<dbReference type="Gene3D" id="3.90.70.130">
    <property type="match status" value="1"/>
</dbReference>
<dbReference type="InterPro" id="IPR013087">
    <property type="entry name" value="Znf_C2H2_type"/>
</dbReference>